<organism evidence="9 10">
    <name type="scientific">Saprolegnia diclina (strain VS20)</name>
    <dbReference type="NCBI Taxonomy" id="1156394"/>
    <lineage>
        <taxon>Eukaryota</taxon>
        <taxon>Sar</taxon>
        <taxon>Stramenopiles</taxon>
        <taxon>Oomycota</taxon>
        <taxon>Saprolegniomycetes</taxon>
        <taxon>Saprolegniales</taxon>
        <taxon>Saprolegniaceae</taxon>
        <taxon>Saprolegnia</taxon>
    </lineage>
</organism>
<dbReference type="InterPro" id="IPR020846">
    <property type="entry name" value="MFS_dom"/>
</dbReference>
<feature type="transmembrane region" description="Helical" evidence="6">
    <location>
        <begin position="314"/>
        <end position="334"/>
    </location>
</feature>
<feature type="signal peptide" evidence="7">
    <location>
        <begin position="1"/>
        <end position="18"/>
    </location>
</feature>
<accession>T0RWN6</accession>
<keyword evidence="2" id="KW-0813">Transport</keyword>
<name>T0RWN6_SAPDV</name>
<feature type="domain" description="Major facilitator superfamily (MFS) profile" evidence="8">
    <location>
        <begin position="55"/>
        <end position="494"/>
    </location>
</feature>
<dbReference type="SUPFAM" id="SSF103473">
    <property type="entry name" value="MFS general substrate transporter"/>
    <property type="match status" value="1"/>
</dbReference>
<feature type="transmembrane region" description="Helical" evidence="6">
    <location>
        <begin position="354"/>
        <end position="372"/>
    </location>
</feature>
<dbReference type="PANTHER" id="PTHR23511:SF5">
    <property type="entry name" value="MAJOR FACILITATOR-TYPE TRANSPORTER HXNZ-RELATED"/>
    <property type="match status" value="1"/>
</dbReference>
<evidence type="ECO:0000256" key="5">
    <source>
        <dbReference type="ARBA" id="ARBA00023136"/>
    </source>
</evidence>
<keyword evidence="3 6" id="KW-0812">Transmembrane</keyword>
<dbReference type="OMA" id="DLQWLKV"/>
<evidence type="ECO:0000256" key="1">
    <source>
        <dbReference type="ARBA" id="ARBA00004141"/>
    </source>
</evidence>
<dbReference type="GO" id="GO:0016020">
    <property type="term" value="C:membrane"/>
    <property type="evidence" value="ECO:0007669"/>
    <property type="project" value="UniProtKB-SubCell"/>
</dbReference>
<gene>
    <name evidence="9" type="ORF">SDRG_07580</name>
</gene>
<evidence type="ECO:0000256" key="7">
    <source>
        <dbReference type="SAM" id="SignalP"/>
    </source>
</evidence>
<feature type="transmembrane region" description="Helical" evidence="6">
    <location>
        <begin position="128"/>
        <end position="148"/>
    </location>
</feature>
<proteinExistence type="predicted"/>
<comment type="subcellular location">
    <subcellularLocation>
        <location evidence="1">Membrane</location>
        <topology evidence="1">Multi-pass membrane protein</topology>
    </subcellularLocation>
</comment>
<dbReference type="Gene3D" id="1.20.1250.20">
    <property type="entry name" value="MFS general substrate transporter like domains"/>
    <property type="match status" value="1"/>
</dbReference>
<dbReference type="InParanoid" id="T0RWN6"/>
<dbReference type="STRING" id="1156394.T0RWN6"/>
<feature type="transmembrane region" description="Helical" evidence="6">
    <location>
        <begin position="185"/>
        <end position="203"/>
    </location>
</feature>
<feature type="transmembrane region" description="Helical" evidence="6">
    <location>
        <begin position="98"/>
        <end position="116"/>
    </location>
</feature>
<keyword evidence="7" id="KW-0732">Signal</keyword>
<dbReference type="AlphaFoldDB" id="T0RWN6"/>
<evidence type="ECO:0000256" key="6">
    <source>
        <dbReference type="SAM" id="Phobius"/>
    </source>
</evidence>
<feature type="transmembrane region" description="Helical" evidence="6">
    <location>
        <begin position="470"/>
        <end position="491"/>
    </location>
</feature>
<dbReference type="Pfam" id="PF00083">
    <property type="entry name" value="Sugar_tr"/>
    <property type="match status" value="1"/>
</dbReference>
<keyword evidence="5 6" id="KW-0472">Membrane</keyword>
<dbReference type="GO" id="GO:0022857">
    <property type="term" value="F:transmembrane transporter activity"/>
    <property type="evidence" value="ECO:0007669"/>
    <property type="project" value="InterPro"/>
</dbReference>
<protein>
    <recommendedName>
        <fullName evidence="8">Major facilitator superfamily (MFS) profile domain-containing protein</fullName>
    </recommendedName>
</protein>
<reference evidence="9 10" key="1">
    <citation type="submission" date="2012-04" db="EMBL/GenBank/DDBJ databases">
        <title>The Genome Sequence of Saprolegnia declina VS20.</title>
        <authorList>
            <consortium name="The Broad Institute Genome Sequencing Platform"/>
            <person name="Russ C."/>
            <person name="Nusbaum C."/>
            <person name="Tyler B."/>
            <person name="van West P."/>
            <person name="Dieguez-Uribeondo J."/>
            <person name="de Bruijn I."/>
            <person name="Tripathy S."/>
            <person name="Jiang R."/>
            <person name="Young S.K."/>
            <person name="Zeng Q."/>
            <person name="Gargeya S."/>
            <person name="Fitzgerald M."/>
            <person name="Haas B."/>
            <person name="Abouelleil A."/>
            <person name="Alvarado L."/>
            <person name="Arachchi H.M."/>
            <person name="Berlin A."/>
            <person name="Chapman S.B."/>
            <person name="Goldberg J."/>
            <person name="Griggs A."/>
            <person name="Gujja S."/>
            <person name="Hansen M."/>
            <person name="Howarth C."/>
            <person name="Imamovic A."/>
            <person name="Larimer J."/>
            <person name="McCowen C."/>
            <person name="Montmayeur A."/>
            <person name="Murphy C."/>
            <person name="Neiman D."/>
            <person name="Pearson M."/>
            <person name="Priest M."/>
            <person name="Roberts A."/>
            <person name="Saif S."/>
            <person name="Shea T."/>
            <person name="Sisk P."/>
            <person name="Sykes S."/>
            <person name="Wortman J."/>
            <person name="Nusbaum C."/>
            <person name="Birren B."/>
        </authorList>
    </citation>
    <scope>NUCLEOTIDE SEQUENCE [LARGE SCALE GENOMIC DNA]</scope>
    <source>
        <strain evidence="9 10">VS20</strain>
    </source>
</reference>
<dbReference type="PROSITE" id="PS00217">
    <property type="entry name" value="SUGAR_TRANSPORT_2"/>
    <property type="match status" value="1"/>
</dbReference>
<evidence type="ECO:0000256" key="3">
    <source>
        <dbReference type="ARBA" id="ARBA00022692"/>
    </source>
</evidence>
<dbReference type="PROSITE" id="PS50850">
    <property type="entry name" value="MFS"/>
    <property type="match status" value="1"/>
</dbReference>
<feature type="transmembrane region" description="Helical" evidence="6">
    <location>
        <begin position="154"/>
        <end position="173"/>
    </location>
</feature>
<evidence type="ECO:0000256" key="4">
    <source>
        <dbReference type="ARBA" id="ARBA00022989"/>
    </source>
</evidence>
<keyword evidence="10" id="KW-1185">Reference proteome</keyword>
<dbReference type="InterPro" id="IPR005828">
    <property type="entry name" value="MFS_sugar_transport-like"/>
</dbReference>
<evidence type="ECO:0000313" key="10">
    <source>
        <dbReference type="Proteomes" id="UP000030762"/>
    </source>
</evidence>
<dbReference type="RefSeq" id="XP_008611644.1">
    <property type="nucleotide sequence ID" value="XM_008613422.1"/>
</dbReference>
<dbReference type="PROSITE" id="PS00216">
    <property type="entry name" value="SUGAR_TRANSPORT_1"/>
    <property type="match status" value="1"/>
</dbReference>
<dbReference type="Proteomes" id="UP000030762">
    <property type="component" value="Unassembled WGS sequence"/>
</dbReference>
<dbReference type="eggNOG" id="KOG0253">
    <property type="taxonomic scope" value="Eukaryota"/>
</dbReference>
<dbReference type="VEuPathDB" id="FungiDB:SDRG_07580"/>
<dbReference type="InterPro" id="IPR005829">
    <property type="entry name" value="Sugar_transporter_CS"/>
</dbReference>
<feature type="transmembrane region" description="Helical" evidence="6">
    <location>
        <begin position="439"/>
        <end position="458"/>
    </location>
</feature>
<sequence length="527" mass="57368">MTAFLEACLACSLELLLQSTMTRMGGASVAAISHRLDALPTTRGCGGISPYYLKLLHSAGVGWAMDAMDTFLFTYCLTLIESEFATEYHRVFTSSERGILSSSVFAGSLVGSFLFGHMADMYGRKPMFTWTMITFAFGNIMCAVADSYGMLLTFRFIAGIGLGGELPVATTLVQELSPKATRGRIIVVLDAFWPIGCILAIVLAREVTKEVSWRWVFALSTLPVLYALTARMFVPESPKWLASVGRSNQAEAIVRAIEADHGIYHVSANNNNNNNTTDSKVADEIAADVFRYRRLSTRQRVALLFRGVYLKRSMVLWVIWLGLSFAYFSIYTWLPTIIAQKSNAFDLNGSTWTLLAMVACQVPGYIAAAYAVEVIGRKLTLAAFLLGSCAAAIVFGYVAPTAANLLVTGGLLSFFMLGAWGALYAYTPENYPTNIRAMGAAYPAGISRIGAIGGAYILPILSDHGWSPEAIMWLNGGVLVATAVVLIVFGYETRGMNIDDVSGFDNVAQEYITELRDDSFDEAHILA</sequence>
<dbReference type="GeneID" id="19948307"/>
<dbReference type="InterPro" id="IPR036259">
    <property type="entry name" value="MFS_trans_sf"/>
</dbReference>
<keyword evidence="4 6" id="KW-1133">Transmembrane helix</keyword>
<feature type="transmembrane region" description="Helical" evidence="6">
    <location>
        <begin position="379"/>
        <end position="399"/>
    </location>
</feature>
<evidence type="ECO:0000256" key="2">
    <source>
        <dbReference type="ARBA" id="ARBA00022448"/>
    </source>
</evidence>
<dbReference type="CDD" id="cd17316">
    <property type="entry name" value="MFS_SV2_like"/>
    <property type="match status" value="1"/>
</dbReference>
<dbReference type="OrthoDB" id="4139357at2759"/>
<dbReference type="EMBL" id="JH767153">
    <property type="protein sequence ID" value="EQC34772.1"/>
    <property type="molecule type" value="Genomic_DNA"/>
</dbReference>
<evidence type="ECO:0000313" key="9">
    <source>
        <dbReference type="EMBL" id="EQC34772.1"/>
    </source>
</evidence>
<dbReference type="PANTHER" id="PTHR23511">
    <property type="entry name" value="SYNAPTIC VESICLE GLYCOPROTEIN 2"/>
    <property type="match status" value="1"/>
</dbReference>
<feature type="transmembrane region" description="Helical" evidence="6">
    <location>
        <begin position="405"/>
        <end position="427"/>
    </location>
</feature>
<feature type="chain" id="PRO_5004571198" description="Major facilitator superfamily (MFS) profile domain-containing protein" evidence="7">
    <location>
        <begin position="19"/>
        <end position="527"/>
    </location>
</feature>
<evidence type="ECO:0000259" key="8">
    <source>
        <dbReference type="PROSITE" id="PS50850"/>
    </source>
</evidence>